<gene>
    <name evidence="7" type="ORF">MUA00_07320</name>
</gene>
<dbReference type="SUPFAM" id="SSF88659">
    <property type="entry name" value="Sigma3 and sigma4 domains of RNA polymerase sigma factors"/>
    <property type="match status" value="1"/>
</dbReference>
<organism evidence="7 8">
    <name type="scientific">Dryocola boscaweniae</name>
    <dbReference type="NCBI Taxonomy" id="2925397"/>
    <lineage>
        <taxon>Bacteria</taxon>
        <taxon>Pseudomonadati</taxon>
        <taxon>Pseudomonadota</taxon>
        <taxon>Gammaproteobacteria</taxon>
        <taxon>Enterobacterales</taxon>
        <taxon>Enterobacteriaceae</taxon>
        <taxon>Dryocola</taxon>
    </lineage>
</organism>
<dbReference type="Gene3D" id="1.10.1740.10">
    <property type="match status" value="1"/>
</dbReference>
<dbReference type="Pfam" id="PF08281">
    <property type="entry name" value="Sigma70_r4_2"/>
    <property type="match status" value="1"/>
</dbReference>
<feature type="domain" description="RNA polymerase sigma-70 region 2" evidence="5">
    <location>
        <begin position="6"/>
        <end position="52"/>
    </location>
</feature>
<dbReference type="PANTHER" id="PTHR43133:SF25">
    <property type="entry name" value="RNA POLYMERASE SIGMA FACTOR RFAY-RELATED"/>
    <property type="match status" value="1"/>
</dbReference>
<dbReference type="GO" id="GO:0003677">
    <property type="term" value="F:DNA binding"/>
    <property type="evidence" value="ECO:0007669"/>
    <property type="project" value="InterPro"/>
</dbReference>
<dbReference type="RefSeq" id="WP_408639690.1">
    <property type="nucleotide sequence ID" value="NZ_JALHAN010000062.1"/>
</dbReference>
<dbReference type="InterPro" id="IPR039425">
    <property type="entry name" value="RNA_pol_sigma-70-like"/>
</dbReference>
<dbReference type="AlphaFoldDB" id="A0A9X2W6S0"/>
<dbReference type="PANTHER" id="PTHR43133">
    <property type="entry name" value="RNA POLYMERASE ECF-TYPE SIGMA FACTO"/>
    <property type="match status" value="1"/>
</dbReference>
<dbReference type="InterPro" id="IPR007627">
    <property type="entry name" value="RNA_pol_sigma70_r2"/>
</dbReference>
<dbReference type="CDD" id="cd06171">
    <property type="entry name" value="Sigma70_r4"/>
    <property type="match status" value="1"/>
</dbReference>
<dbReference type="NCBIfam" id="TIGR02937">
    <property type="entry name" value="sigma70-ECF"/>
    <property type="match status" value="1"/>
</dbReference>
<dbReference type="GO" id="GO:0006352">
    <property type="term" value="P:DNA-templated transcription initiation"/>
    <property type="evidence" value="ECO:0007669"/>
    <property type="project" value="InterPro"/>
</dbReference>
<dbReference type="Proteomes" id="UP001150641">
    <property type="component" value="Unassembled WGS sequence"/>
</dbReference>
<dbReference type="InterPro" id="IPR013325">
    <property type="entry name" value="RNA_pol_sigma_r2"/>
</dbReference>
<comment type="caution">
    <text evidence="7">The sequence shown here is derived from an EMBL/GenBank/DDBJ whole genome shotgun (WGS) entry which is preliminary data.</text>
</comment>
<evidence type="ECO:0000259" key="6">
    <source>
        <dbReference type="Pfam" id="PF08281"/>
    </source>
</evidence>
<evidence type="ECO:0000256" key="3">
    <source>
        <dbReference type="ARBA" id="ARBA00023082"/>
    </source>
</evidence>
<evidence type="ECO:0000259" key="5">
    <source>
        <dbReference type="Pfam" id="PF04542"/>
    </source>
</evidence>
<comment type="similarity">
    <text evidence="1">Belongs to the sigma-70 factor family. ECF subfamily.</text>
</comment>
<proteinExistence type="inferred from homology"/>
<dbReference type="EMBL" id="JALHAP010000075">
    <property type="protein sequence ID" value="MCT4701612.1"/>
    <property type="molecule type" value="Genomic_DNA"/>
</dbReference>
<name>A0A9X2W6S0_9ENTR</name>
<dbReference type="InterPro" id="IPR036388">
    <property type="entry name" value="WH-like_DNA-bd_sf"/>
</dbReference>
<evidence type="ECO:0000256" key="1">
    <source>
        <dbReference type="ARBA" id="ARBA00010641"/>
    </source>
</evidence>
<dbReference type="Pfam" id="PF04542">
    <property type="entry name" value="Sigma70_r2"/>
    <property type="match status" value="1"/>
</dbReference>
<accession>A0A9X2W6S0</accession>
<evidence type="ECO:0000313" key="7">
    <source>
        <dbReference type="EMBL" id="MCT4701612.1"/>
    </source>
</evidence>
<sequence>MLSHRRDVADDLVQATCVRALERAAQFTSGTRLDRWLFSILHSVWLNEVRSQLIRRGQGFVDIDELTGAENHDDGIWSNEIMKRVNRLPEAQRDTMFLVYVEELSYREAAEVLNVPVGTVMSRLATARVTLAQDRVLQPTPPQLKGDKS</sequence>
<feature type="domain" description="RNA polymerase sigma factor 70 region 4 type 2" evidence="6">
    <location>
        <begin position="79"/>
        <end position="131"/>
    </location>
</feature>
<keyword evidence="8" id="KW-1185">Reference proteome</keyword>
<protein>
    <submittedName>
        <fullName evidence="7">RNA polymerase sigma factor</fullName>
    </submittedName>
</protein>
<keyword evidence="2" id="KW-0805">Transcription regulation</keyword>
<reference evidence="7" key="1">
    <citation type="submission" date="2022-03" db="EMBL/GenBank/DDBJ databases">
        <title>Proposal of a novel genus Dryocolo and two novel species.</title>
        <authorList>
            <person name="Maddock D.W."/>
            <person name="Brady C.L."/>
            <person name="Denman S."/>
            <person name="Arnold D."/>
        </authorList>
    </citation>
    <scope>NUCLEOTIDE SEQUENCE</scope>
    <source>
        <strain evidence="7">H6W4</strain>
    </source>
</reference>
<dbReference type="InterPro" id="IPR013324">
    <property type="entry name" value="RNA_pol_sigma_r3/r4-like"/>
</dbReference>
<dbReference type="InterPro" id="IPR014284">
    <property type="entry name" value="RNA_pol_sigma-70_dom"/>
</dbReference>
<keyword evidence="3" id="KW-0731">Sigma factor</keyword>
<dbReference type="GO" id="GO:0016987">
    <property type="term" value="F:sigma factor activity"/>
    <property type="evidence" value="ECO:0007669"/>
    <property type="project" value="UniProtKB-KW"/>
</dbReference>
<dbReference type="SUPFAM" id="SSF88946">
    <property type="entry name" value="Sigma2 domain of RNA polymerase sigma factors"/>
    <property type="match status" value="1"/>
</dbReference>
<dbReference type="InterPro" id="IPR013249">
    <property type="entry name" value="RNA_pol_sigma70_r4_t2"/>
</dbReference>
<dbReference type="Gene3D" id="1.10.10.10">
    <property type="entry name" value="Winged helix-like DNA-binding domain superfamily/Winged helix DNA-binding domain"/>
    <property type="match status" value="1"/>
</dbReference>
<keyword evidence="4" id="KW-0804">Transcription</keyword>
<evidence type="ECO:0000256" key="4">
    <source>
        <dbReference type="ARBA" id="ARBA00023163"/>
    </source>
</evidence>
<evidence type="ECO:0000313" key="8">
    <source>
        <dbReference type="Proteomes" id="UP001150641"/>
    </source>
</evidence>
<evidence type="ECO:0000256" key="2">
    <source>
        <dbReference type="ARBA" id="ARBA00023015"/>
    </source>
</evidence>